<sequence length="51" mass="5751">GVSIAIERLFSSMKHTLMDDRTSMTSQNWSTCIVTKKQLNSGLGEGFRQRC</sequence>
<reference evidence="1" key="1">
    <citation type="submission" date="2023-03" db="EMBL/GenBank/DDBJ databases">
        <title>Massive genome expansion in bonnet fungi (Mycena s.s.) driven by repeated elements and novel gene families across ecological guilds.</title>
        <authorList>
            <consortium name="Lawrence Berkeley National Laboratory"/>
            <person name="Harder C.B."/>
            <person name="Miyauchi S."/>
            <person name="Viragh M."/>
            <person name="Kuo A."/>
            <person name="Thoen E."/>
            <person name="Andreopoulos B."/>
            <person name="Lu D."/>
            <person name="Skrede I."/>
            <person name="Drula E."/>
            <person name="Henrissat B."/>
            <person name="Morin E."/>
            <person name="Kohler A."/>
            <person name="Barry K."/>
            <person name="LaButti K."/>
            <person name="Morin E."/>
            <person name="Salamov A."/>
            <person name="Lipzen A."/>
            <person name="Mereny Z."/>
            <person name="Hegedus B."/>
            <person name="Baldrian P."/>
            <person name="Stursova M."/>
            <person name="Weitz H."/>
            <person name="Taylor A."/>
            <person name="Grigoriev I.V."/>
            <person name="Nagy L.G."/>
            <person name="Martin F."/>
            <person name="Kauserud H."/>
        </authorList>
    </citation>
    <scope>NUCLEOTIDE SEQUENCE</scope>
    <source>
        <strain evidence="1">CBHHK002</strain>
    </source>
</reference>
<comment type="caution">
    <text evidence="1">The sequence shown here is derived from an EMBL/GenBank/DDBJ whole genome shotgun (WGS) entry which is preliminary data.</text>
</comment>
<protein>
    <recommendedName>
        <fullName evidence="3">HAT C-terminal dimerisation domain-containing protein</fullName>
    </recommendedName>
</protein>
<evidence type="ECO:0000313" key="2">
    <source>
        <dbReference type="Proteomes" id="UP001218218"/>
    </source>
</evidence>
<gene>
    <name evidence="1" type="ORF">DFH08DRAFT_719454</name>
</gene>
<dbReference type="AlphaFoldDB" id="A0AAD6Z6W8"/>
<accession>A0AAD6Z6W8</accession>
<dbReference type="EMBL" id="JARIHO010000083">
    <property type="protein sequence ID" value="KAJ7309227.1"/>
    <property type="molecule type" value="Genomic_DNA"/>
</dbReference>
<keyword evidence="2" id="KW-1185">Reference proteome</keyword>
<feature type="non-terminal residue" evidence="1">
    <location>
        <position position="1"/>
    </location>
</feature>
<dbReference type="Proteomes" id="UP001218218">
    <property type="component" value="Unassembled WGS sequence"/>
</dbReference>
<evidence type="ECO:0008006" key="3">
    <source>
        <dbReference type="Google" id="ProtNLM"/>
    </source>
</evidence>
<organism evidence="1 2">
    <name type="scientific">Mycena albidolilacea</name>
    <dbReference type="NCBI Taxonomy" id="1033008"/>
    <lineage>
        <taxon>Eukaryota</taxon>
        <taxon>Fungi</taxon>
        <taxon>Dikarya</taxon>
        <taxon>Basidiomycota</taxon>
        <taxon>Agaricomycotina</taxon>
        <taxon>Agaricomycetes</taxon>
        <taxon>Agaricomycetidae</taxon>
        <taxon>Agaricales</taxon>
        <taxon>Marasmiineae</taxon>
        <taxon>Mycenaceae</taxon>
        <taxon>Mycena</taxon>
    </lineage>
</organism>
<name>A0AAD6Z6W8_9AGAR</name>
<evidence type="ECO:0000313" key="1">
    <source>
        <dbReference type="EMBL" id="KAJ7309227.1"/>
    </source>
</evidence>
<proteinExistence type="predicted"/>